<keyword evidence="2 5" id="KW-0689">Ribosomal protein</keyword>
<dbReference type="PANTHER" id="PTHR12534">
    <property type="entry name" value="30S RIBOSOMAL PROTEIN S2 PROKARYOTIC AND ORGANELLAR"/>
    <property type="match status" value="1"/>
</dbReference>
<dbReference type="PROSITE" id="PS00962">
    <property type="entry name" value="RIBOSOMAL_S2_1"/>
    <property type="match status" value="1"/>
</dbReference>
<dbReference type="PANTHER" id="PTHR12534:SF0">
    <property type="entry name" value="SMALL RIBOSOMAL SUBUNIT PROTEIN US2M"/>
    <property type="match status" value="1"/>
</dbReference>
<keyword evidence="3 5" id="KW-0687">Ribonucleoprotein</keyword>
<evidence type="ECO:0000256" key="6">
    <source>
        <dbReference type="RuleBase" id="RU003631"/>
    </source>
</evidence>
<comment type="similarity">
    <text evidence="1 5 6">Belongs to the universal ribosomal protein uS2 family.</text>
</comment>
<dbReference type="GO" id="GO:0005840">
    <property type="term" value="C:ribosome"/>
    <property type="evidence" value="ECO:0007669"/>
    <property type="project" value="UniProtKB-KW"/>
</dbReference>
<dbReference type="RefSeq" id="WP_230843498.1">
    <property type="nucleotide sequence ID" value="NZ_CP063845.1"/>
</dbReference>
<dbReference type="CDD" id="cd01425">
    <property type="entry name" value="RPS2"/>
    <property type="match status" value="1"/>
</dbReference>
<organism evidence="8 9">
    <name type="scientific">Gloeobacter morelensis MG652769</name>
    <dbReference type="NCBI Taxonomy" id="2781736"/>
    <lineage>
        <taxon>Bacteria</taxon>
        <taxon>Bacillati</taxon>
        <taxon>Cyanobacteriota</taxon>
        <taxon>Cyanophyceae</taxon>
        <taxon>Gloeobacterales</taxon>
        <taxon>Gloeobacteraceae</taxon>
        <taxon>Gloeobacter</taxon>
        <taxon>Gloeobacter morelensis</taxon>
    </lineage>
</organism>
<gene>
    <name evidence="5 8" type="primary">rpsB</name>
    <name evidence="5" type="synonym">rps2</name>
    <name evidence="8" type="ORF">ISF26_08620</name>
</gene>
<dbReference type="HAMAP" id="MF_00291_B">
    <property type="entry name" value="Ribosomal_uS2_B"/>
    <property type="match status" value="1"/>
</dbReference>
<evidence type="ECO:0000256" key="7">
    <source>
        <dbReference type="SAM" id="MobiDB-lite"/>
    </source>
</evidence>
<dbReference type="EMBL" id="CP063845">
    <property type="protein sequence ID" value="UFP96253.1"/>
    <property type="molecule type" value="Genomic_DNA"/>
</dbReference>
<name>A0ABY3PRA9_9CYAN</name>
<proteinExistence type="inferred from homology"/>
<protein>
    <recommendedName>
        <fullName evidence="4 5">Small ribosomal subunit protein uS2</fullName>
    </recommendedName>
</protein>
<dbReference type="Proteomes" id="UP001054846">
    <property type="component" value="Chromosome"/>
</dbReference>
<evidence type="ECO:0000313" key="8">
    <source>
        <dbReference type="EMBL" id="UFP96253.1"/>
    </source>
</evidence>
<sequence>MSVVSLPQMLEAGVHFGHQTRRWNPKMRRYIFTDRNGIHIIDLTQTAHLLDEAYSYLREASDQGKKILFVGTKRQAAPVIAQEAKRCGMFWVNQRWLGGMLTNWDTIRTSVDQLKELETMEANGTLDLLPKKEASVTRKKLERLTKYLGGLKNMRRKPDILLVVDQRREQNAVMEARRLNIPIVSLLDTNCDPDLTDVGIPANDDAIRSIRLIVGKLADAIYEGRHGQLEDFSEEEPVPAAAPVAVAAAAVAVPAPAEAESEDKGEVLYSFDDEEE</sequence>
<dbReference type="SUPFAM" id="SSF52313">
    <property type="entry name" value="Ribosomal protein S2"/>
    <property type="match status" value="1"/>
</dbReference>
<evidence type="ECO:0000313" key="9">
    <source>
        <dbReference type="Proteomes" id="UP001054846"/>
    </source>
</evidence>
<reference evidence="8 9" key="1">
    <citation type="journal article" date="2021" name="Genome Biol. Evol.">
        <title>Complete Genome Sequencing of a Novel Gloeobacter Species from a Waterfall Cave in Mexico.</title>
        <authorList>
            <person name="Saw J.H."/>
            <person name="Cardona T."/>
            <person name="Montejano G."/>
        </authorList>
    </citation>
    <scope>NUCLEOTIDE SEQUENCE [LARGE SCALE GENOMIC DNA]</scope>
    <source>
        <strain evidence="8">MG652769</strain>
    </source>
</reference>
<evidence type="ECO:0000256" key="5">
    <source>
        <dbReference type="HAMAP-Rule" id="MF_00291"/>
    </source>
</evidence>
<dbReference type="PRINTS" id="PR00395">
    <property type="entry name" value="RIBOSOMALS2"/>
</dbReference>
<dbReference type="Gene3D" id="1.10.287.610">
    <property type="entry name" value="Helix hairpin bin"/>
    <property type="match status" value="1"/>
</dbReference>
<dbReference type="InterPro" id="IPR023591">
    <property type="entry name" value="Ribosomal_uS2_flav_dom_sf"/>
</dbReference>
<dbReference type="NCBIfam" id="TIGR01011">
    <property type="entry name" value="rpsB_bact"/>
    <property type="match status" value="1"/>
</dbReference>
<dbReference type="Pfam" id="PF00318">
    <property type="entry name" value="Ribosomal_S2"/>
    <property type="match status" value="1"/>
</dbReference>
<evidence type="ECO:0000256" key="3">
    <source>
        <dbReference type="ARBA" id="ARBA00023274"/>
    </source>
</evidence>
<feature type="region of interest" description="Disordered" evidence="7">
    <location>
        <begin position="255"/>
        <end position="276"/>
    </location>
</feature>
<evidence type="ECO:0000256" key="4">
    <source>
        <dbReference type="ARBA" id="ARBA00035256"/>
    </source>
</evidence>
<accession>A0ABY3PRA9</accession>
<dbReference type="InterPro" id="IPR005706">
    <property type="entry name" value="Ribosomal_uS2_bac/mit/plastid"/>
</dbReference>
<dbReference type="Gene3D" id="3.40.50.10490">
    <property type="entry name" value="Glucose-6-phosphate isomerase like protein, domain 1"/>
    <property type="match status" value="1"/>
</dbReference>
<keyword evidence="9" id="KW-1185">Reference proteome</keyword>
<evidence type="ECO:0000256" key="2">
    <source>
        <dbReference type="ARBA" id="ARBA00022980"/>
    </source>
</evidence>
<dbReference type="InterPro" id="IPR001865">
    <property type="entry name" value="Ribosomal_uS2"/>
</dbReference>
<evidence type="ECO:0000256" key="1">
    <source>
        <dbReference type="ARBA" id="ARBA00006242"/>
    </source>
</evidence>
<dbReference type="InterPro" id="IPR018130">
    <property type="entry name" value="Ribosomal_uS2_CS"/>
</dbReference>
<dbReference type="PROSITE" id="PS00963">
    <property type="entry name" value="RIBOSOMAL_S2_2"/>
    <property type="match status" value="1"/>
</dbReference>